<dbReference type="OrthoDB" id="394852at2"/>
<dbReference type="PROSITE" id="PS00211">
    <property type="entry name" value="ABC_TRANSPORTER_1"/>
    <property type="match status" value="1"/>
</dbReference>
<dbReference type="InterPro" id="IPR012340">
    <property type="entry name" value="NA-bd_OB-fold"/>
</dbReference>
<dbReference type="Gene3D" id="2.40.50.140">
    <property type="entry name" value="Nucleic acid-binding proteins"/>
    <property type="match status" value="1"/>
</dbReference>
<dbReference type="InterPro" id="IPR003439">
    <property type="entry name" value="ABC_transporter-like_ATP-bd"/>
</dbReference>
<accession>A0A211ZVU0</accession>
<dbReference type="PANTHER" id="PTHR43875:SF14">
    <property type="entry name" value="ABC TRANSPORTER ATP-BINDING PROTEIN"/>
    <property type="match status" value="1"/>
</dbReference>
<dbReference type="Pfam" id="PF08402">
    <property type="entry name" value="TOBE_2"/>
    <property type="match status" value="1"/>
</dbReference>
<dbReference type="PANTHER" id="PTHR43875">
    <property type="entry name" value="MALTODEXTRIN IMPORT ATP-BINDING PROTEIN MSMX"/>
    <property type="match status" value="1"/>
</dbReference>
<name>A0A211ZVU0_9PROT</name>
<dbReference type="FunFam" id="3.40.50.300:FF:000042">
    <property type="entry name" value="Maltose/maltodextrin ABC transporter, ATP-binding protein"/>
    <property type="match status" value="1"/>
</dbReference>
<proteinExistence type="inferred from homology"/>
<dbReference type="GO" id="GO:0005524">
    <property type="term" value="F:ATP binding"/>
    <property type="evidence" value="ECO:0007669"/>
    <property type="project" value="UniProtKB-KW"/>
</dbReference>
<dbReference type="InterPro" id="IPR027417">
    <property type="entry name" value="P-loop_NTPase"/>
</dbReference>
<organism evidence="6 7">
    <name type="scientific">Inquilinus limosus</name>
    <dbReference type="NCBI Taxonomy" id="171674"/>
    <lineage>
        <taxon>Bacteria</taxon>
        <taxon>Pseudomonadati</taxon>
        <taxon>Pseudomonadota</taxon>
        <taxon>Alphaproteobacteria</taxon>
        <taxon>Rhodospirillales</taxon>
        <taxon>Rhodospirillaceae</taxon>
        <taxon>Inquilinus</taxon>
    </lineage>
</organism>
<dbReference type="Pfam" id="PF00005">
    <property type="entry name" value="ABC_tran"/>
    <property type="match status" value="1"/>
</dbReference>
<dbReference type="GO" id="GO:0055052">
    <property type="term" value="C:ATP-binding cassette (ABC) transporter complex, substrate-binding subunit-containing"/>
    <property type="evidence" value="ECO:0007669"/>
    <property type="project" value="TreeGrafter"/>
</dbReference>
<dbReference type="RefSeq" id="WP_088149186.1">
    <property type="nucleotide sequence ID" value="NZ_NHON01000001.1"/>
</dbReference>
<evidence type="ECO:0000256" key="1">
    <source>
        <dbReference type="ARBA" id="ARBA00005417"/>
    </source>
</evidence>
<comment type="similarity">
    <text evidence="1">Belongs to the ABC transporter superfamily.</text>
</comment>
<keyword evidence="7" id="KW-1185">Reference proteome</keyword>
<evidence type="ECO:0000259" key="5">
    <source>
        <dbReference type="PROSITE" id="PS50893"/>
    </source>
</evidence>
<keyword evidence="2" id="KW-0813">Transport</keyword>
<dbReference type="AlphaFoldDB" id="A0A211ZVU0"/>
<dbReference type="Gene3D" id="3.40.50.300">
    <property type="entry name" value="P-loop containing nucleotide triphosphate hydrolases"/>
    <property type="match status" value="1"/>
</dbReference>
<dbReference type="InterPro" id="IPR017871">
    <property type="entry name" value="ABC_transporter-like_CS"/>
</dbReference>
<dbReference type="STRING" id="1122125.GCA_000423185_02257"/>
<comment type="caution">
    <text evidence="6">The sequence shown here is derived from an EMBL/GenBank/DDBJ whole genome shotgun (WGS) entry which is preliminary data.</text>
</comment>
<dbReference type="Gene3D" id="2.40.50.100">
    <property type="match status" value="1"/>
</dbReference>
<sequence length="399" mass="42846">MTDKALILRGLTKRYDAADILRGVDLELGTGEFVALVGPSGCGKSTLLRLIAGFDGPDSGSIAMAGRPIDRLAPHERDIAMVFQSFALYPHMSVFENLATPLAVRRLSLAGRLPLTRHLVPGARAGWAGIRQDVAEIARMLRIEPLLGRRPGQLSGGQKQRVALGRAIARRPNLFLMDEPLSSLDAALRTELRVELVELQRRLGVSCLYVTHDQTEAMTMADRIAVMLNGRVAQAGTPAEVYGDPQHLAVARFIGTPSINILPAELGPDRRLFVLGQAQPLRVAAEAGAGLIAAIRPEHLAFRRIAQRTPEPGDLVGTVRHVEHLGHEAMVQLALAGRPDLAVSIRVGQARLHEALALAPQEQVALRIAPESRLVFDASGARLPALPVIGHPAETAVAS</sequence>
<dbReference type="InterPro" id="IPR047641">
    <property type="entry name" value="ABC_transpr_MalK/UgpC-like"/>
</dbReference>
<dbReference type="SUPFAM" id="SSF52540">
    <property type="entry name" value="P-loop containing nucleoside triphosphate hydrolases"/>
    <property type="match status" value="1"/>
</dbReference>
<gene>
    <name evidence="6" type="ORF">BWR60_01305</name>
</gene>
<evidence type="ECO:0000256" key="3">
    <source>
        <dbReference type="ARBA" id="ARBA00022741"/>
    </source>
</evidence>
<dbReference type="InterPro" id="IPR013611">
    <property type="entry name" value="Transp-assoc_OB_typ2"/>
</dbReference>
<dbReference type="GO" id="GO:0016887">
    <property type="term" value="F:ATP hydrolysis activity"/>
    <property type="evidence" value="ECO:0007669"/>
    <property type="project" value="InterPro"/>
</dbReference>
<dbReference type="PROSITE" id="PS50893">
    <property type="entry name" value="ABC_TRANSPORTER_2"/>
    <property type="match status" value="1"/>
</dbReference>
<evidence type="ECO:0000256" key="2">
    <source>
        <dbReference type="ARBA" id="ARBA00022448"/>
    </source>
</evidence>
<dbReference type="InterPro" id="IPR003593">
    <property type="entry name" value="AAA+_ATPase"/>
</dbReference>
<dbReference type="Proteomes" id="UP000196655">
    <property type="component" value="Unassembled WGS sequence"/>
</dbReference>
<dbReference type="SMART" id="SM00382">
    <property type="entry name" value="AAA"/>
    <property type="match status" value="1"/>
</dbReference>
<reference evidence="7" key="1">
    <citation type="submission" date="2017-05" db="EMBL/GenBank/DDBJ databases">
        <authorList>
            <person name="Macchi M."/>
            <person name="Festa S."/>
            <person name="Coppotelli B.M."/>
            <person name="Morelli I.S."/>
        </authorList>
    </citation>
    <scope>NUCLEOTIDE SEQUENCE [LARGE SCALE GENOMIC DNA]</scope>
    <source>
        <strain evidence="7">I</strain>
    </source>
</reference>
<evidence type="ECO:0000313" key="7">
    <source>
        <dbReference type="Proteomes" id="UP000196655"/>
    </source>
</evidence>
<dbReference type="EMBL" id="NHON01000001">
    <property type="protein sequence ID" value="OWJ69197.1"/>
    <property type="molecule type" value="Genomic_DNA"/>
</dbReference>
<evidence type="ECO:0000313" key="6">
    <source>
        <dbReference type="EMBL" id="OWJ69197.1"/>
    </source>
</evidence>
<feature type="domain" description="ABC transporter" evidence="5">
    <location>
        <begin position="6"/>
        <end position="254"/>
    </location>
</feature>
<dbReference type="SUPFAM" id="SSF50331">
    <property type="entry name" value="MOP-like"/>
    <property type="match status" value="1"/>
</dbReference>
<keyword evidence="4" id="KW-0067">ATP-binding</keyword>
<dbReference type="InterPro" id="IPR008995">
    <property type="entry name" value="Mo/tungstate-bd_C_term_dom"/>
</dbReference>
<keyword evidence="3" id="KW-0547">Nucleotide-binding</keyword>
<protein>
    <recommendedName>
        <fullName evidence="5">ABC transporter domain-containing protein</fullName>
    </recommendedName>
</protein>
<dbReference type="GO" id="GO:0140359">
    <property type="term" value="F:ABC-type transporter activity"/>
    <property type="evidence" value="ECO:0007669"/>
    <property type="project" value="UniProtKB-ARBA"/>
</dbReference>
<evidence type="ECO:0000256" key="4">
    <source>
        <dbReference type="ARBA" id="ARBA00022840"/>
    </source>
</evidence>